<sequence>MLNLRMAKGDNGDNASSAKGGSGKSALKDVMELLTDILTELEMKLEDLEQEMTTPSYFTSEVLIASKASGGQGAGNFKSRAASSPTKSYCSSNCKY</sequence>
<accession>A0A3B6MWK7</accession>
<organism evidence="2">
    <name type="scientific">Triticum aestivum</name>
    <name type="common">Wheat</name>
    <dbReference type="NCBI Taxonomy" id="4565"/>
    <lineage>
        <taxon>Eukaryota</taxon>
        <taxon>Viridiplantae</taxon>
        <taxon>Streptophyta</taxon>
        <taxon>Embryophyta</taxon>
        <taxon>Tracheophyta</taxon>
        <taxon>Spermatophyta</taxon>
        <taxon>Magnoliopsida</taxon>
        <taxon>Liliopsida</taxon>
        <taxon>Poales</taxon>
        <taxon>Poaceae</taxon>
        <taxon>BOP clade</taxon>
        <taxon>Pooideae</taxon>
        <taxon>Triticodae</taxon>
        <taxon>Triticeae</taxon>
        <taxon>Triticinae</taxon>
        <taxon>Triticum</taxon>
    </lineage>
</organism>
<dbReference type="EnsemblPlants" id="TraesCS5D02G347800.1">
    <property type="protein sequence ID" value="TraesCS5D02G347800.1"/>
    <property type="gene ID" value="TraesCS5D02G347800"/>
</dbReference>
<feature type="compositionally biased region" description="Polar residues" evidence="1">
    <location>
        <begin position="81"/>
        <end position="96"/>
    </location>
</feature>
<dbReference type="STRING" id="4565.A0A3B6MWK7"/>
<dbReference type="Gramene" id="TraesWEE_scaffold_057626_01G000100.1">
    <property type="protein sequence ID" value="TraesWEE_scaffold_057626_01G000100.1"/>
    <property type="gene ID" value="TraesWEE_scaffold_057626_01G000100"/>
</dbReference>
<dbReference type="AlphaFoldDB" id="A0A3B6MWK7"/>
<proteinExistence type="predicted"/>
<evidence type="ECO:0000313" key="2">
    <source>
        <dbReference type="EnsemblPlants" id="TraesCS5D02G347800.1"/>
    </source>
</evidence>
<feature type="region of interest" description="Disordered" evidence="1">
    <location>
        <begin position="70"/>
        <end position="96"/>
    </location>
</feature>
<keyword evidence="3" id="KW-1185">Reference proteome</keyword>
<dbReference type="Gramene" id="TraesROB_scaffold_044090_01G000200.1">
    <property type="protein sequence ID" value="TraesROB_scaffold_044090_01G000200.1"/>
    <property type="gene ID" value="TraesROB_scaffold_044090_01G000200"/>
</dbReference>
<dbReference type="Gramene" id="TraesCLE_scaffold_049787_01G000200.1">
    <property type="protein sequence ID" value="TraesCLE_scaffold_049787_01G000200.1"/>
    <property type="gene ID" value="TraesCLE_scaffold_049787_01G000200"/>
</dbReference>
<reference evidence="2" key="2">
    <citation type="submission" date="2018-10" db="UniProtKB">
        <authorList>
            <consortium name="EnsemblPlants"/>
        </authorList>
    </citation>
    <scope>IDENTIFICATION</scope>
</reference>
<feature type="region of interest" description="Disordered" evidence="1">
    <location>
        <begin position="1"/>
        <end position="24"/>
    </location>
</feature>
<dbReference type="Proteomes" id="UP000019116">
    <property type="component" value="Chromosome 5D"/>
</dbReference>
<dbReference type="Gramene" id="TraesCS5D03G0784900.1">
    <property type="protein sequence ID" value="TraesCS5D03G0784900.1.CDS"/>
    <property type="gene ID" value="TraesCS5D03G0784900"/>
</dbReference>
<dbReference type="Gramene" id="TraesCS5D02G347800.1">
    <property type="protein sequence ID" value="TraesCS5D02G347800.1"/>
    <property type="gene ID" value="TraesCS5D02G347800"/>
</dbReference>
<name>A0A3B6MWK7_WHEAT</name>
<dbReference type="SMR" id="A0A3B6MWK7"/>
<reference evidence="2" key="1">
    <citation type="submission" date="2018-08" db="EMBL/GenBank/DDBJ databases">
        <authorList>
            <person name="Rossello M."/>
        </authorList>
    </citation>
    <scope>NUCLEOTIDE SEQUENCE [LARGE SCALE GENOMIC DNA]</scope>
    <source>
        <strain evidence="2">cv. Chinese Spring</strain>
    </source>
</reference>
<dbReference type="Gramene" id="TraesRN5D0100822900.1">
    <property type="protein sequence ID" value="TraesRN5D0100822900.1"/>
    <property type="gene ID" value="TraesRN5D0100822900"/>
</dbReference>
<evidence type="ECO:0000256" key="1">
    <source>
        <dbReference type="SAM" id="MobiDB-lite"/>
    </source>
</evidence>
<dbReference type="Gramene" id="TraesCAD_scaffold_052355_01G000200.1">
    <property type="protein sequence ID" value="TraesCAD_scaffold_052355_01G000200.1"/>
    <property type="gene ID" value="TraesCAD_scaffold_052355_01G000200"/>
</dbReference>
<evidence type="ECO:0000313" key="3">
    <source>
        <dbReference type="Proteomes" id="UP000019116"/>
    </source>
</evidence>
<protein>
    <submittedName>
        <fullName evidence="2">Uncharacterized protein</fullName>
    </submittedName>
</protein>